<name>A0A543PUH3_9MICO</name>
<gene>
    <name evidence="3" type="ORF">FHX52_0843</name>
</gene>
<dbReference type="Pfam" id="PF06863">
    <property type="entry name" value="DUF1254"/>
    <property type="match status" value="1"/>
</dbReference>
<dbReference type="Gene3D" id="2.60.120.600">
    <property type="entry name" value="Domain of unknown function DUF1214, C-terminal domain"/>
    <property type="match status" value="1"/>
</dbReference>
<dbReference type="InterPro" id="IPR037049">
    <property type="entry name" value="DUF1214_C_sf"/>
</dbReference>
<sequence length="459" mass="50175">MVRGARGRDADAMQTVRPFVSFDAAADPEQVRAGEVARLRTAATFLWLAMTPGFAFVRQRSNFILGWPGAGSLGSWMMLPDLTSPQTQTVLPMNDALYGAAHLELDLQGPFVVRLPPDTHGRYYSVSVMDAHFTNVAHLGPRWSGREEVEVFLVPPGWAGEVSPGMRVVEAPTPSVCLLNRVLVTAADGDLDRVRDWRSGFTLTPLDPAPAAADDHDLAHEGLATLTDPWRFLEIGYDHLRRNVLPEPARWAVQLVPESEVLAARGQEWSRRAVQDGIRDAQTMVDASLTTWPRENGWMLPQPWMGLPNPHVLETAALELFQVGFNDMTEATYFFGDLDEDGKRLDGTEGASYALTFSPGELPPVHAEGFWSVTMYGADNLLVANPAGRYSTRPAHPGFHVDPDGAVTIVLSASAPDGEDGPNWLPAPDGPFRLGLRLYYPTDAVLAGSWVPPAPGRVR</sequence>
<dbReference type="Pfam" id="PF06742">
    <property type="entry name" value="DUF1214"/>
    <property type="match status" value="1"/>
</dbReference>
<feature type="domain" description="DUF1254" evidence="2">
    <location>
        <begin position="78"/>
        <end position="205"/>
    </location>
</feature>
<evidence type="ECO:0000313" key="3">
    <source>
        <dbReference type="EMBL" id="TQN47728.1"/>
    </source>
</evidence>
<dbReference type="SUPFAM" id="SSF160935">
    <property type="entry name" value="VPA0735-like"/>
    <property type="match status" value="1"/>
</dbReference>
<dbReference type="PANTHER" id="PTHR36509:SF3">
    <property type="entry name" value="SIGNAL PEPTIDE PROTEIN"/>
    <property type="match status" value="1"/>
</dbReference>
<feature type="domain" description="DUF1214" evidence="1">
    <location>
        <begin position="330"/>
        <end position="442"/>
    </location>
</feature>
<dbReference type="InterPro" id="IPR037050">
    <property type="entry name" value="DUF1254_sf"/>
</dbReference>
<evidence type="ECO:0000259" key="2">
    <source>
        <dbReference type="Pfam" id="PF06863"/>
    </source>
</evidence>
<dbReference type="InterPro" id="IPR010679">
    <property type="entry name" value="DUF1254"/>
</dbReference>
<evidence type="ECO:0000313" key="4">
    <source>
        <dbReference type="Proteomes" id="UP000320085"/>
    </source>
</evidence>
<organism evidence="3 4">
    <name type="scientific">Humibacillus xanthopallidus</name>
    <dbReference type="NCBI Taxonomy" id="412689"/>
    <lineage>
        <taxon>Bacteria</taxon>
        <taxon>Bacillati</taxon>
        <taxon>Actinomycetota</taxon>
        <taxon>Actinomycetes</taxon>
        <taxon>Micrococcales</taxon>
        <taxon>Intrasporangiaceae</taxon>
        <taxon>Humibacillus</taxon>
    </lineage>
</organism>
<dbReference type="Proteomes" id="UP000320085">
    <property type="component" value="Unassembled WGS sequence"/>
</dbReference>
<comment type="caution">
    <text evidence="3">The sequence shown here is derived from an EMBL/GenBank/DDBJ whole genome shotgun (WGS) entry which is preliminary data.</text>
</comment>
<evidence type="ECO:0008006" key="5">
    <source>
        <dbReference type="Google" id="ProtNLM"/>
    </source>
</evidence>
<dbReference type="AlphaFoldDB" id="A0A543PUH3"/>
<dbReference type="Gene3D" id="2.60.40.1610">
    <property type="entry name" value="Domain of unknown function DUF1254"/>
    <property type="match status" value="1"/>
</dbReference>
<accession>A0A543PUH3</accession>
<proteinExistence type="predicted"/>
<evidence type="ECO:0000259" key="1">
    <source>
        <dbReference type="Pfam" id="PF06742"/>
    </source>
</evidence>
<reference evidence="3 4" key="1">
    <citation type="submission" date="2019-06" db="EMBL/GenBank/DDBJ databases">
        <title>Sequencing the genomes of 1000 actinobacteria strains.</title>
        <authorList>
            <person name="Klenk H.-P."/>
        </authorList>
    </citation>
    <scope>NUCLEOTIDE SEQUENCE [LARGE SCALE GENOMIC DNA]</scope>
    <source>
        <strain evidence="3 4">DSM 21776</strain>
    </source>
</reference>
<dbReference type="InterPro" id="IPR010621">
    <property type="entry name" value="DUF1214"/>
</dbReference>
<dbReference type="PANTHER" id="PTHR36509">
    <property type="entry name" value="BLL3101 PROTEIN"/>
    <property type="match status" value="1"/>
</dbReference>
<protein>
    <recommendedName>
        <fullName evidence="5">DUF1254 domain-containing protein</fullName>
    </recommendedName>
</protein>
<dbReference type="EMBL" id="VFQF01000001">
    <property type="protein sequence ID" value="TQN47728.1"/>
    <property type="molecule type" value="Genomic_DNA"/>
</dbReference>